<dbReference type="EMBL" id="VULT01000012">
    <property type="protein sequence ID" value="MSS17743.1"/>
    <property type="molecule type" value="Genomic_DNA"/>
</dbReference>
<comment type="caution">
    <text evidence="1">The sequence shown here is derived from an EMBL/GenBank/DDBJ whole genome shotgun (WGS) entry which is preliminary data.</text>
</comment>
<evidence type="ECO:0000313" key="2">
    <source>
        <dbReference type="Proteomes" id="UP000483362"/>
    </source>
</evidence>
<dbReference type="AlphaFoldDB" id="A0A6L5XE92"/>
<proteinExistence type="predicted"/>
<dbReference type="Proteomes" id="UP000483362">
    <property type="component" value="Unassembled WGS sequence"/>
</dbReference>
<gene>
    <name evidence="1" type="ORF">FYJ29_08245</name>
</gene>
<organism evidence="1 2">
    <name type="scientific">Sodaliphilus pleomorphus</name>
    <dbReference type="NCBI Taxonomy" id="2606626"/>
    <lineage>
        <taxon>Bacteria</taxon>
        <taxon>Pseudomonadati</taxon>
        <taxon>Bacteroidota</taxon>
        <taxon>Bacteroidia</taxon>
        <taxon>Bacteroidales</taxon>
        <taxon>Muribaculaceae</taxon>
        <taxon>Sodaliphilus</taxon>
    </lineage>
</organism>
<sequence>MEKKILIKNFWKVGNNGDRNLYEDDLGWGDSLKRAAKSDYPEYIFRYCVEDVGYNILFYWLQDRNFYTIETELTPIEVRRIYPNPNWDGKCEWQKADSDVGPSTASAGEVIATFDNPTQIWNGLKINGVPISDVLDNSVIIDLD</sequence>
<reference evidence="1 2" key="1">
    <citation type="submission" date="2019-08" db="EMBL/GenBank/DDBJ databases">
        <title>In-depth cultivation of the pig gut microbiome towards novel bacterial diversity and tailored functional studies.</title>
        <authorList>
            <person name="Wylensek D."/>
            <person name="Hitch T.C.A."/>
            <person name="Clavel T."/>
        </authorList>
    </citation>
    <scope>NUCLEOTIDE SEQUENCE [LARGE SCALE GENOMIC DNA]</scope>
    <source>
        <strain evidence="1 2">Oil-RF-744-WCA-WT-10</strain>
    </source>
</reference>
<accession>A0A6L5XE92</accession>
<dbReference type="RefSeq" id="WP_154326418.1">
    <property type="nucleotide sequence ID" value="NZ_CP045696.1"/>
</dbReference>
<keyword evidence="2" id="KW-1185">Reference proteome</keyword>
<name>A0A6L5XE92_9BACT</name>
<protein>
    <submittedName>
        <fullName evidence="1">Uncharacterized protein</fullName>
    </submittedName>
</protein>
<evidence type="ECO:0000313" key="1">
    <source>
        <dbReference type="EMBL" id="MSS17743.1"/>
    </source>
</evidence>